<dbReference type="SMART" id="SM00773">
    <property type="entry name" value="WGR"/>
    <property type="match status" value="1"/>
</dbReference>
<dbReference type="PANTHER" id="PTHR30634">
    <property type="entry name" value="OUTER MEMBRANE LOLAB LIPOPROTEIN INSERTION APPARATUS"/>
    <property type="match status" value="1"/>
</dbReference>
<dbReference type="PANTHER" id="PTHR30634:SF13">
    <property type="entry name" value="PROTEIN YEHF"/>
    <property type="match status" value="1"/>
</dbReference>
<dbReference type="EMBL" id="JBHRYQ010000001">
    <property type="protein sequence ID" value="MFC3809264.1"/>
    <property type="molecule type" value="Genomic_DNA"/>
</dbReference>
<feature type="domain" description="WGR" evidence="1">
    <location>
        <begin position="1"/>
        <end position="79"/>
    </location>
</feature>
<dbReference type="CDD" id="cd07996">
    <property type="entry name" value="WGR_MMR_like"/>
    <property type="match status" value="1"/>
</dbReference>
<dbReference type="Proteomes" id="UP001595616">
    <property type="component" value="Unassembled WGS sequence"/>
</dbReference>
<dbReference type="InterPro" id="IPR049809">
    <property type="entry name" value="YehF/YfeS-like_WGR"/>
</dbReference>
<dbReference type="InterPro" id="IPR008893">
    <property type="entry name" value="WGR_domain"/>
</dbReference>
<sequence length="244" mass="28229">MEKYLRFTDEKSDKYWEIVCKETKSTVFFGRIGSAGRVEEKSFATNEECIKEAEKQIASKIKKGYKETLISNRPIKDAETHLNILEFEENWDVKASPISKKLMNEPFYWSCIEESSPFGSDEGDDTFSFLKEFYQENPGKKTLDFLLNIFNESTEVYPLKDLNCIDEVELKALNIDLYYVIIQDSAIWAAAFGQLVLKGKIDEELKNIAKNALTRQTLNVILDQHGDEERLKHIAKMQEVLNQV</sequence>
<dbReference type="InterPro" id="IPR036930">
    <property type="entry name" value="WGR_dom_sf"/>
</dbReference>
<keyword evidence="3" id="KW-1185">Reference proteome</keyword>
<dbReference type="Gene3D" id="2.20.140.10">
    <property type="entry name" value="WGR domain"/>
    <property type="match status" value="1"/>
</dbReference>
<dbReference type="Pfam" id="PF05406">
    <property type="entry name" value="WGR"/>
    <property type="match status" value="1"/>
</dbReference>
<reference evidence="3" key="1">
    <citation type="journal article" date="2019" name="Int. J. Syst. Evol. Microbiol.">
        <title>The Global Catalogue of Microorganisms (GCM) 10K type strain sequencing project: providing services to taxonomists for standard genome sequencing and annotation.</title>
        <authorList>
            <consortium name="The Broad Institute Genomics Platform"/>
            <consortium name="The Broad Institute Genome Sequencing Center for Infectious Disease"/>
            <person name="Wu L."/>
            <person name="Ma J."/>
        </authorList>
    </citation>
    <scope>NUCLEOTIDE SEQUENCE [LARGE SCALE GENOMIC DNA]</scope>
    <source>
        <strain evidence="3">CECT 7956</strain>
    </source>
</reference>
<dbReference type="RefSeq" id="WP_379834080.1">
    <property type="nucleotide sequence ID" value="NZ_JBHRYQ010000001.1"/>
</dbReference>
<gene>
    <name evidence="2" type="ORF">ACFOOI_01240</name>
</gene>
<evidence type="ECO:0000259" key="1">
    <source>
        <dbReference type="PROSITE" id="PS51977"/>
    </source>
</evidence>
<evidence type="ECO:0000313" key="2">
    <source>
        <dbReference type="EMBL" id="MFC3809264.1"/>
    </source>
</evidence>
<name>A0ABV7YQ25_9BACT</name>
<accession>A0ABV7YQ25</accession>
<protein>
    <submittedName>
        <fullName evidence="2">WGR domain-containing protein</fullName>
    </submittedName>
</protein>
<dbReference type="PROSITE" id="PS51977">
    <property type="entry name" value="WGR"/>
    <property type="match status" value="1"/>
</dbReference>
<dbReference type="InterPro" id="IPR050458">
    <property type="entry name" value="LolB"/>
</dbReference>
<comment type="caution">
    <text evidence="2">The sequence shown here is derived from an EMBL/GenBank/DDBJ whole genome shotgun (WGS) entry which is preliminary data.</text>
</comment>
<proteinExistence type="predicted"/>
<organism evidence="2 3">
    <name type="scientific">Lacihabitans lacunae</name>
    <dbReference type="NCBI Taxonomy" id="1028214"/>
    <lineage>
        <taxon>Bacteria</taxon>
        <taxon>Pseudomonadati</taxon>
        <taxon>Bacteroidota</taxon>
        <taxon>Cytophagia</taxon>
        <taxon>Cytophagales</taxon>
        <taxon>Leadbetterellaceae</taxon>
        <taxon>Lacihabitans</taxon>
    </lineage>
</organism>
<dbReference type="SUPFAM" id="SSF142921">
    <property type="entry name" value="WGR domain-like"/>
    <property type="match status" value="1"/>
</dbReference>
<evidence type="ECO:0000313" key="3">
    <source>
        <dbReference type="Proteomes" id="UP001595616"/>
    </source>
</evidence>